<dbReference type="PANTHER" id="PTHR33570:SF9">
    <property type="entry name" value="BLL4600 PROTEIN"/>
    <property type="match status" value="1"/>
</dbReference>
<dbReference type="InterPro" id="IPR003779">
    <property type="entry name" value="CMD-like"/>
</dbReference>
<accession>A0A7Y8BM91</accession>
<evidence type="ECO:0000313" key="3">
    <source>
        <dbReference type="Proteomes" id="UP000582981"/>
    </source>
</evidence>
<dbReference type="AlphaFoldDB" id="A0A7Y8BM91"/>
<reference evidence="2 3" key="1">
    <citation type="submission" date="2020-04" db="EMBL/GenBank/DDBJ databases">
        <title>Molecular characterization of pseudomonads from Agaricus bisporus reveal novel blotch 2 pathogens in Western Europe.</title>
        <authorList>
            <person name="Taparia T."/>
            <person name="Krijger M."/>
            <person name="Haynes E."/>
            <person name="Elpinstone J.G."/>
            <person name="Noble R."/>
            <person name="Van Der Wolf J."/>
        </authorList>
    </citation>
    <scope>NUCLEOTIDE SEQUENCE [LARGE SCALE GENOMIC DNA]</scope>
    <source>
        <strain evidence="2 3">F1001</strain>
    </source>
</reference>
<dbReference type="GO" id="GO:0051920">
    <property type="term" value="F:peroxiredoxin activity"/>
    <property type="evidence" value="ECO:0007669"/>
    <property type="project" value="InterPro"/>
</dbReference>
<dbReference type="Proteomes" id="UP000582981">
    <property type="component" value="Unassembled WGS sequence"/>
</dbReference>
<feature type="domain" description="Carboxymuconolactone decarboxylase-like" evidence="1">
    <location>
        <begin position="31"/>
        <end position="102"/>
    </location>
</feature>
<comment type="caution">
    <text evidence="2">The sequence shown here is derived from an EMBL/GenBank/DDBJ whole genome shotgun (WGS) entry which is preliminary data.</text>
</comment>
<dbReference type="SUPFAM" id="SSF69118">
    <property type="entry name" value="AhpD-like"/>
    <property type="match status" value="1"/>
</dbReference>
<evidence type="ECO:0000259" key="1">
    <source>
        <dbReference type="Pfam" id="PF02627"/>
    </source>
</evidence>
<gene>
    <name evidence="2" type="ORF">HX829_20510</name>
</gene>
<feature type="domain" description="Carboxymuconolactone decarboxylase-like" evidence="1">
    <location>
        <begin position="139"/>
        <end position="217"/>
    </location>
</feature>
<dbReference type="Pfam" id="PF02627">
    <property type="entry name" value="CMD"/>
    <property type="match status" value="2"/>
</dbReference>
<dbReference type="RefSeq" id="WP_177144895.1">
    <property type="nucleotide sequence ID" value="NZ_JACAPU010000024.1"/>
</dbReference>
<organism evidence="2 3">
    <name type="scientific">Pseudomonas gingeri</name>
    <dbReference type="NCBI Taxonomy" id="117681"/>
    <lineage>
        <taxon>Bacteria</taxon>
        <taxon>Pseudomonadati</taxon>
        <taxon>Pseudomonadota</taxon>
        <taxon>Gammaproteobacteria</taxon>
        <taxon>Pseudomonadales</taxon>
        <taxon>Pseudomonadaceae</taxon>
        <taxon>Pseudomonas</taxon>
    </lineage>
</organism>
<name>A0A7Y8BM91_9PSED</name>
<dbReference type="InterPro" id="IPR052512">
    <property type="entry name" value="4CMD/NDH-1_regulator"/>
</dbReference>
<dbReference type="PANTHER" id="PTHR33570">
    <property type="entry name" value="4-CARBOXYMUCONOLACTONE DECARBOXYLASE FAMILY PROTEIN"/>
    <property type="match status" value="1"/>
</dbReference>
<evidence type="ECO:0000313" key="2">
    <source>
        <dbReference type="EMBL" id="NWB48870.1"/>
    </source>
</evidence>
<dbReference type="InterPro" id="IPR029032">
    <property type="entry name" value="AhpD-like"/>
</dbReference>
<sequence>MMPQNSNPIFQMIGAVAPALVDYTQERIIDELWNRPGLTVRERAIATLSTLIARNATNAYRYYFIKALDCGLRPSELSELMTHLACYASFPYTFGAIAVLKDIFVEREIVPDEFPNASQACGAEKCAYVPTTSVPFSEALQHFTADLLEAEIWHRPGLALRDRTLATFCAVAAQGNLESLAPFVSYAKDQGISRQALEELLAHTAFYAGWAYANRVAIFLNGTFNN</sequence>
<protein>
    <submittedName>
        <fullName evidence="2">Carboxymuconolactone decarboxylase family protein</fullName>
    </submittedName>
</protein>
<proteinExistence type="predicted"/>
<dbReference type="Gene3D" id="1.20.1290.10">
    <property type="entry name" value="AhpD-like"/>
    <property type="match status" value="1"/>
</dbReference>
<dbReference type="EMBL" id="JACAPU010000024">
    <property type="protein sequence ID" value="NWB48870.1"/>
    <property type="molecule type" value="Genomic_DNA"/>
</dbReference>